<accession>A0A6P3H5N7</accession>
<dbReference type="PROSITE" id="PS00134">
    <property type="entry name" value="TRYPSIN_HIS"/>
    <property type="match status" value="1"/>
</dbReference>
<keyword evidence="2" id="KW-0732">Signal</keyword>
<dbReference type="InterPro" id="IPR001254">
    <property type="entry name" value="Trypsin_dom"/>
</dbReference>
<dbReference type="OrthoDB" id="10051896at2759"/>
<organism evidence="9 10">
    <name type="scientific">Bison bison bison</name>
    <name type="common">North American plains bison</name>
    <dbReference type="NCBI Taxonomy" id="43346"/>
    <lineage>
        <taxon>Eukaryota</taxon>
        <taxon>Metazoa</taxon>
        <taxon>Chordata</taxon>
        <taxon>Craniata</taxon>
        <taxon>Vertebrata</taxon>
        <taxon>Euteleostomi</taxon>
        <taxon>Mammalia</taxon>
        <taxon>Eutheria</taxon>
        <taxon>Laurasiatheria</taxon>
        <taxon>Artiodactyla</taxon>
        <taxon>Ruminantia</taxon>
        <taxon>Pecora</taxon>
        <taxon>Bovidae</taxon>
        <taxon>Bovinae</taxon>
        <taxon>Bison</taxon>
    </lineage>
</organism>
<keyword evidence="9" id="KW-1185">Reference proteome</keyword>
<dbReference type="SMART" id="SM00020">
    <property type="entry name" value="Tryp_SPc"/>
    <property type="match status" value="1"/>
</dbReference>
<dbReference type="AlphaFoldDB" id="A0A6P3H5N7"/>
<name>A0A6P3H5N7_BISBB</name>
<dbReference type="Gene3D" id="2.40.10.10">
    <property type="entry name" value="Trypsin-like serine proteases"/>
    <property type="match status" value="1"/>
</dbReference>
<evidence type="ECO:0000313" key="9">
    <source>
        <dbReference type="Proteomes" id="UP000515208"/>
    </source>
</evidence>
<keyword evidence="4 6" id="KW-0720">Serine protease</keyword>
<dbReference type="InterPro" id="IPR043504">
    <property type="entry name" value="Peptidase_S1_PA_chymotrypsin"/>
</dbReference>
<keyword evidence="1 6" id="KW-0645">Protease</keyword>
<reference evidence="10" key="1">
    <citation type="submission" date="2025-08" db="UniProtKB">
        <authorList>
            <consortium name="RefSeq"/>
        </authorList>
    </citation>
    <scope>IDENTIFICATION</scope>
    <source>
        <tissue evidence="10">Blood</tissue>
    </source>
</reference>
<dbReference type="Pfam" id="PF00089">
    <property type="entry name" value="Trypsin"/>
    <property type="match status" value="1"/>
</dbReference>
<dbReference type="GeneID" id="104988967"/>
<dbReference type="KEGG" id="bbis:104988967"/>
<evidence type="ECO:0000256" key="5">
    <source>
        <dbReference type="ARBA" id="ARBA00023157"/>
    </source>
</evidence>
<feature type="region of interest" description="Disordered" evidence="7">
    <location>
        <begin position="511"/>
        <end position="550"/>
    </location>
</feature>
<dbReference type="PROSITE" id="PS50240">
    <property type="entry name" value="TRYPSIN_DOM"/>
    <property type="match status" value="1"/>
</dbReference>
<evidence type="ECO:0000256" key="7">
    <source>
        <dbReference type="SAM" id="MobiDB-lite"/>
    </source>
</evidence>
<dbReference type="PRINTS" id="PR00722">
    <property type="entry name" value="CHYMOTRYPSIN"/>
</dbReference>
<dbReference type="PANTHER" id="PTHR24252">
    <property type="entry name" value="ACROSIN-RELATED"/>
    <property type="match status" value="1"/>
</dbReference>
<dbReference type="InterPro" id="IPR009003">
    <property type="entry name" value="Peptidase_S1_PA"/>
</dbReference>
<sequence length="584" mass="63892">MASPPAARRPLRSRPLQGPAERPLGEREPREPWVPQPGRRPRWSKVCLGTWDVTVPGFELVTGTGPQRQRTKDLATVRTLMKAQSQVLTEYRLGPGTRKERLVQRAAGGGQAPAWRTRGVGCSHRFPGHSKGALSGALERAGAERAPGGRGRGHAPAGGALLLAQLLVQIEIAEQALRDKDLLLPGFQNSSMLAWPCGQRVIPTRIVGGKDATIGHWPWQGSLRLWGYHFCGASLLNRRWALSAAHCFEKALSSLDSNRNPFHWSVQFGELSAAPSIWNLQAYYNRYNVDQIFLSPHYLGAPVYDIALLKLSSSVTYTKYIQPICVMASISEFENRSDCWVTGWGDIEEELSLPSPYTLQEVQVGIINTTMCNHLFSMPDFRIDIWGDMICAGEPQGGKDSCFGDSGGPLVCEKKGLWYQVGVVSWGVGCGRPNRPGVYTNISVHYKWIREVLAQNNTCRDPYGDLGLAWPGVCRASKGGAQELLSRYQEDAQACPAATCEEVSAQAALQFAGSTPSRPREEVPTSTLRGGGGRARGGAQRPAPSAQPSFRWGPLGWVTVPFLQKEKQAAASHHAILTRLSIDL</sequence>
<feature type="domain" description="Peptidase S1" evidence="8">
    <location>
        <begin position="206"/>
        <end position="454"/>
    </location>
</feature>
<dbReference type="InterPro" id="IPR018114">
    <property type="entry name" value="TRYPSIN_HIS"/>
</dbReference>
<dbReference type="GO" id="GO:0006508">
    <property type="term" value="P:proteolysis"/>
    <property type="evidence" value="ECO:0007669"/>
    <property type="project" value="UniProtKB-KW"/>
</dbReference>
<evidence type="ECO:0000256" key="2">
    <source>
        <dbReference type="ARBA" id="ARBA00022729"/>
    </source>
</evidence>
<evidence type="ECO:0000256" key="1">
    <source>
        <dbReference type="ARBA" id="ARBA00022670"/>
    </source>
</evidence>
<evidence type="ECO:0000256" key="4">
    <source>
        <dbReference type="ARBA" id="ARBA00022825"/>
    </source>
</evidence>
<keyword evidence="3 6" id="KW-0378">Hydrolase</keyword>
<protein>
    <submittedName>
        <fullName evidence="10">Testisin</fullName>
    </submittedName>
</protein>
<evidence type="ECO:0000256" key="6">
    <source>
        <dbReference type="RuleBase" id="RU363034"/>
    </source>
</evidence>
<evidence type="ECO:0000259" key="8">
    <source>
        <dbReference type="PROSITE" id="PS50240"/>
    </source>
</evidence>
<keyword evidence="5" id="KW-1015">Disulfide bond</keyword>
<dbReference type="SUPFAM" id="SSF50494">
    <property type="entry name" value="Trypsin-like serine proteases"/>
    <property type="match status" value="1"/>
</dbReference>
<dbReference type="CDD" id="cd00190">
    <property type="entry name" value="Tryp_SPc"/>
    <property type="match status" value="1"/>
</dbReference>
<dbReference type="GO" id="GO:0004252">
    <property type="term" value="F:serine-type endopeptidase activity"/>
    <property type="evidence" value="ECO:0007669"/>
    <property type="project" value="InterPro"/>
</dbReference>
<dbReference type="PANTHER" id="PTHR24252:SF17">
    <property type="entry name" value="SUPPRESSOR OF TUMORIGENICITY 14 PROTEIN HOMOLOG-RELATED"/>
    <property type="match status" value="1"/>
</dbReference>
<evidence type="ECO:0000313" key="10">
    <source>
        <dbReference type="RefSeq" id="XP_010838773.1"/>
    </source>
</evidence>
<dbReference type="InterPro" id="IPR001314">
    <property type="entry name" value="Peptidase_S1A"/>
</dbReference>
<feature type="region of interest" description="Disordered" evidence="7">
    <location>
        <begin position="1"/>
        <end position="41"/>
    </location>
</feature>
<gene>
    <name evidence="10" type="primary">PRSS21</name>
</gene>
<feature type="compositionally biased region" description="Low complexity" evidence="7">
    <location>
        <begin position="1"/>
        <end position="22"/>
    </location>
</feature>
<dbReference type="PROSITE" id="PS00135">
    <property type="entry name" value="TRYPSIN_SER"/>
    <property type="match status" value="1"/>
</dbReference>
<evidence type="ECO:0000256" key="3">
    <source>
        <dbReference type="ARBA" id="ARBA00022801"/>
    </source>
</evidence>
<proteinExistence type="predicted"/>
<dbReference type="Proteomes" id="UP000515208">
    <property type="component" value="Unplaced"/>
</dbReference>
<dbReference type="CTD" id="10942"/>
<dbReference type="InterPro" id="IPR033116">
    <property type="entry name" value="TRYPSIN_SER"/>
</dbReference>
<dbReference type="FunFam" id="2.40.10.10:FF:000024">
    <property type="entry name" value="Serine protease 53"/>
    <property type="match status" value="1"/>
</dbReference>
<dbReference type="RefSeq" id="XP_010838773.1">
    <property type="nucleotide sequence ID" value="XM_010840471.1"/>
</dbReference>